<evidence type="ECO:0000256" key="4">
    <source>
        <dbReference type="PROSITE-ProRule" id="PRU00433"/>
    </source>
</evidence>
<evidence type="ECO:0000256" key="3">
    <source>
        <dbReference type="ARBA" id="ARBA00023004"/>
    </source>
</evidence>
<feature type="domain" description="Cytochrome c" evidence="5">
    <location>
        <begin position="28"/>
        <end position="99"/>
    </location>
</feature>
<name>A0A0F7K9U0_9PROT</name>
<dbReference type="Gene3D" id="1.10.760.10">
    <property type="entry name" value="Cytochrome c-like domain"/>
    <property type="match status" value="1"/>
</dbReference>
<dbReference type="AlphaFoldDB" id="A0A0F7K9U0"/>
<protein>
    <submittedName>
        <fullName evidence="6 7">Cytochrome C</fullName>
    </submittedName>
</protein>
<accession>A0A0F7K9U0</accession>
<dbReference type="PROSITE" id="PS51007">
    <property type="entry name" value="CYTC"/>
    <property type="match status" value="1"/>
</dbReference>
<proteinExistence type="predicted"/>
<organism evidence="6 8">
    <name type="scientific">Nitrosomonas communis</name>
    <dbReference type="NCBI Taxonomy" id="44574"/>
    <lineage>
        <taxon>Bacteria</taxon>
        <taxon>Pseudomonadati</taxon>
        <taxon>Pseudomonadota</taxon>
        <taxon>Betaproteobacteria</taxon>
        <taxon>Nitrosomonadales</taxon>
        <taxon>Nitrosomonadaceae</taxon>
        <taxon>Nitrosomonas</taxon>
    </lineage>
</organism>
<gene>
    <name evidence="6" type="ORF">AAW31_03345</name>
    <name evidence="7" type="ORF">BCL69_102827</name>
</gene>
<dbReference type="SUPFAM" id="SSF46626">
    <property type="entry name" value="Cytochrome c"/>
    <property type="match status" value="1"/>
</dbReference>
<dbReference type="InterPro" id="IPR036909">
    <property type="entry name" value="Cyt_c-like_dom_sf"/>
</dbReference>
<dbReference type="Proteomes" id="UP000034156">
    <property type="component" value="Chromosome"/>
</dbReference>
<evidence type="ECO:0000313" key="7">
    <source>
        <dbReference type="EMBL" id="TYP86996.1"/>
    </source>
</evidence>
<dbReference type="EMBL" id="VNHT01000028">
    <property type="protein sequence ID" value="TYP86996.1"/>
    <property type="molecule type" value="Genomic_DNA"/>
</dbReference>
<sequence>MKKITLLLATIGLASLMGCTKTDNYTPAATASGEEIFSMNCTKCHKPNTDGSVLVLDPAMANKDAIIKKVQTGSMGMTAFPNIQGEPADRLAEYVLTNSRTK</sequence>
<evidence type="ECO:0000256" key="2">
    <source>
        <dbReference type="ARBA" id="ARBA00022723"/>
    </source>
</evidence>
<dbReference type="PATRIC" id="fig|44574.3.peg.801"/>
<dbReference type="Pfam" id="PF13442">
    <property type="entry name" value="Cytochrome_CBB3"/>
    <property type="match status" value="1"/>
</dbReference>
<reference evidence="8" key="1">
    <citation type="submission" date="2015-05" db="EMBL/GenBank/DDBJ databases">
        <title>Draft genome of Nitrosomonas communis strain Nm2.</title>
        <authorList>
            <person name="Kozlowski J.A."/>
            <person name="Kits K.D."/>
            <person name="Stein L.Y."/>
        </authorList>
    </citation>
    <scope>NUCLEOTIDE SEQUENCE [LARGE SCALE GENOMIC DNA]</scope>
    <source>
        <strain evidence="8">Nm2</strain>
    </source>
</reference>
<evidence type="ECO:0000256" key="1">
    <source>
        <dbReference type="ARBA" id="ARBA00022617"/>
    </source>
</evidence>
<dbReference type="GO" id="GO:0009055">
    <property type="term" value="F:electron transfer activity"/>
    <property type="evidence" value="ECO:0007669"/>
    <property type="project" value="InterPro"/>
</dbReference>
<keyword evidence="1 4" id="KW-0349">Heme</keyword>
<evidence type="ECO:0000259" key="5">
    <source>
        <dbReference type="PROSITE" id="PS51007"/>
    </source>
</evidence>
<dbReference type="Proteomes" id="UP000324176">
    <property type="component" value="Unassembled WGS sequence"/>
</dbReference>
<dbReference type="GO" id="GO:0046872">
    <property type="term" value="F:metal ion binding"/>
    <property type="evidence" value="ECO:0007669"/>
    <property type="project" value="UniProtKB-KW"/>
</dbReference>
<dbReference type="InterPro" id="IPR009056">
    <property type="entry name" value="Cyt_c-like_dom"/>
</dbReference>
<reference evidence="7 9" key="3">
    <citation type="submission" date="2019-07" db="EMBL/GenBank/DDBJ databases">
        <title>Active sludge and wastewater microbial communities from Klosterneuburg, Austria.</title>
        <authorList>
            <person name="Wagner M."/>
        </authorList>
    </citation>
    <scope>NUCLEOTIDE SEQUENCE [LARGE SCALE GENOMIC DNA]</scope>
    <source>
        <strain evidence="7 9">Nm2</strain>
    </source>
</reference>
<keyword evidence="2 4" id="KW-0479">Metal-binding</keyword>
<evidence type="ECO:0000313" key="8">
    <source>
        <dbReference type="Proteomes" id="UP000034156"/>
    </source>
</evidence>
<dbReference type="KEGG" id="nco:AAW31_03345"/>
<evidence type="ECO:0000313" key="6">
    <source>
        <dbReference type="EMBL" id="AKH37060.1"/>
    </source>
</evidence>
<dbReference type="EMBL" id="CP011451">
    <property type="protein sequence ID" value="AKH37060.1"/>
    <property type="molecule type" value="Genomic_DNA"/>
</dbReference>
<reference evidence="6 8" key="2">
    <citation type="journal article" date="2016" name="Genome Announc.">
        <title>Genome Sequence of Nitrosomonas communis Strain Nm2, a Mesophilic Ammonia-Oxidizing Bacterium Isolated from Mediterranean Soil.</title>
        <authorList>
            <person name="Kozlowski J.A."/>
            <person name="Kits K.D."/>
            <person name="Stein L.Y."/>
        </authorList>
    </citation>
    <scope>NUCLEOTIDE SEQUENCE [LARGE SCALE GENOMIC DNA]</scope>
    <source>
        <strain evidence="6 8">Nm2</strain>
    </source>
</reference>
<dbReference type="OrthoDB" id="8547631at2"/>
<dbReference type="GO" id="GO:0020037">
    <property type="term" value="F:heme binding"/>
    <property type="evidence" value="ECO:0007669"/>
    <property type="project" value="InterPro"/>
</dbReference>
<keyword evidence="3 4" id="KW-0408">Iron</keyword>
<dbReference type="PROSITE" id="PS51257">
    <property type="entry name" value="PROKAR_LIPOPROTEIN"/>
    <property type="match status" value="1"/>
</dbReference>
<dbReference type="RefSeq" id="WP_046849155.1">
    <property type="nucleotide sequence ID" value="NZ_CP011451.1"/>
</dbReference>
<keyword evidence="8" id="KW-1185">Reference proteome</keyword>
<evidence type="ECO:0000313" key="9">
    <source>
        <dbReference type="Proteomes" id="UP000324176"/>
    </source>
</evidence>